<evidence type="ECO:0000256" key="1">
    <source>
        <dbReference type="SAM" id="SignalP"/>
    </source>
</evidence>
<dbReference type="EMBL" id="WHNX01000026">
    <property type="protein sequence ID" value="MPW26754.1"/>
    <property type="molecule type" value="Genomic_DNA"/>
</dbReference>
<dbReference type="PROSITE" id="PS51257">
    <property type="entry name" value="PROKAR_LIPOPROTEIN"/>
    <property type="match status" value="1"/>
</dbReference>
<keyword evidence="3" id="KW-1185">Reference proteome</keyword>
<evidence type="ECO:0008006" key="4">
    <source>
        <dbReference type="Google" id="ProtNLM"/>
    </source>
</evidence>
<reference evidence="2 3" key="1">
    <citation type="submission" date="2019-10" db="EMBL/GenBank/DDBJ databases">
        <title>Alkalibaculum tamaniensis sp.nov., a new alkaliphilic acetogen, isolated on methoxylated aromatics from a mud volcano.</title>
        <authorList>
            <person name="Khomyakova M.A."/>
            <person name="Merkel A.Y."/>
            <person name="Bonch-Osmolovskaya E.A."/>
            <person name="Slobodkin A.I."/>
        </authorList>
    </citation>
    <scope>NUCLEOTIDE SEQUENCE [LARGE SCALE GENOMIC DNA]</scope>
    <source>
        <strain evidence="2 3">M08DMB</strain>
    </source>
</reference>
<sequence>MKKLSLLLMICIVFLAGCSGGEDVETNKNEVIEPTGYVFEDKGVTIAMHAEAEEIIKKMTAIDYFEAESCAFQGMEKIYTYNGYELHTYELDGVDRVATVMLLDDSVSTKEGIYLYSTLEDVIEAYGDKYTENLGVYTYELDDSKISFMVENEEVISIEYIAIAD</sequence>
<evidence type="ECO:0000313" key="2">
    <source>
        <dbReference type="EMBL" id="MPW26754.1"/>
    </source>
</evidence>
<feature type="signal peptide" evidence="1">
    <location>
        <begin position="1"/>
        <end position="21"/>
    </location>
</feature>
<feature type="chain" id="PRO_5025342081" description="Lipoprotein" evidence="1">
    <location>
        <begin position="22"/>
        <end position="165"/>
    </location>
</feature>
<protein>
    <recommendedName>
        <fullName evidence="4">Lipoprotein</fullName>
    </recommendedName>
</protein>
<name>A0A6A7KBG9_9FIRM</name>
<accession>A0A6A7KBG9</accession>
<evidence type="ECO:0000313" key="3">
    <source>
        <dbReference type="Proteomes" id="UP000440004"/>
    </source>
</evidence>
<organism evidence="2 3">
    <name type="scientific">Alkalibaculum sporogenes</name>
    <dbReference type="NCBI Taxonomy" id="2655001"/>
    <lineage>
        <taxon>Bacteria</taxon>
        <taxon>Bacillati</taxon>
        <taxon>Bacillota</taxon>
        <taxon>Clostridia</taxon>
        <taxon>Eubacteriales</taxon>
        <taxon>Eubacteriaceae</taxon>
        <taxon>Alkalibaculum</taxon>
    </lineage>
</organism>
<proteinExistence type="predicted"/>
<dbReference type="AlphaFoldDB" id="A0A6A7KBG9"/>
<comment type="caution">
    <text evidence="2">The sequence shown here is derived from an EMBL/GenBank/DDBJ whole genome shotgun (WGS) entry which is preliminary data.</text>
</comment>
<dbReference type="Proteomes" id="UP000440004">
    <property type="component" value="Unassembled WGS sequence"/>
</dbReference>
<dbReference type="RefSeq" id="WP_152805650.1">
    <property type="nucleotide sequence ID" value="NZ_WHNX01000026.1"/>
</dbReference>
<gene>
    <name evidence="2" type="ORF">GC105_13260</name>
</gene>
<keyword evidence="1" id="KW-0732">Signal</keyword>